<organism evidence="2">
    <name type="scientific">Caldithrix abyssi</name>
    <dbReference type="NCBI Taxonomy" id="187145"/>
    <lineage>
        <taxon>Bacteria</taxon>
        <taxon>Pseudomonadati</taxon>
        <taxon>Calditrichota</taxon>
        <taxon>Calditrichia</taxon>
        <taxon>Calditrichales</taxon>
        <taxon>Calditrichaceae</taxon>
        <taxon>Caldithrix</taxon>
    </lineage>
</organism>
<dbReference type="Gene3D" id="3.40.50.720">
    <property type="entry name" value="NAD(P)-binding Rossmann-like Domain"/>
    <property type="match status" value="1"/>
</dbReference>
<dbReference type="FunFam" id="3.40.50.720:FF:000084">
    <property type="entry name" value="Short-chain dehydrogenase reductase"/>
    <property type="match status" value="1"/>
</dbReference>
<dbReference type="Proteomes" id="UP000886005">
    <property type="component" value="Unassembled WGS sequence"/>
</dbReference>
<dbReference type="Pfam" id="PF13561">
    <property type="entry name" value="adh_short_C2"/>
    <property type="match status" value="1"/>
</dbReference>
<dbReference type="SUPFAM" id="SSF51735">
    <property type="entry name" value="NAD(P)-binding Rossmann-fold domains"/>
    <property type="match status" value="1"/>
</dbReference>
<dbReference type="CDD" id="cd05344">
    <property type="entry name" value="BKR_like_SDR_like"/>
    <property type="match status" value="1"/>
</dbReference>
<evidence type="ECO:0000256" key="1">
    <source>
        <dbReference type="ARBA" id="ARBA00006484"/>
    </source>
</evidence>
<dbReference type="PANTHER" id="PTHR42879">
    <property type="entry name" value="3-OXOACYL-(ACYL-CARRIER-PROTEIN) REDUCTASE"/>
    <property type="match status" value="1"/>
</dbReference>
<dbReference type="InterPro" id="IPR050259">
    <property type="entry name" value="SDR"/>
</dbReference>
<comment type="caution">
    <text evidence="2">The sequence shown here is derived from an EMBL/GenBank/DDBJ whole genome shotgun (WGS) entry which is preliminary data.</text>
</comment>
<dbReference type="InterPro" id="IPR036291">
    <property type="entry name" value="NAD(P)-bd_dom_sf"/>
</dbReference>
<reference evidence="2" key="1">
    <citation type="journal article" date="2020" name="mSystems">
        <title>Genome- and Community-Level Interaction Insights into Carbon Utilization and Element Cycling Functions of Hydrothermarchaeota in Hydrothermal Sediment.</title>
        <authorList>
            <person name="Zhou Z."/>
            <person name="Liu Y."/>
            <person name="Xu W."/>
            <person name="Pan J."/>
            <person name="Luo Z.H."/>
            <person name="Li M."/>
        </authorList>
    </citation>
    <scope>NUCLEOTIDE SEQUENCE [LARGE SCALE GENOMIC DNA]</scope>
    <source>
        <strain evidence="2">HyVt-456</strain>
    </source>
</reference>
<comment type="similarity">
    <text evidence="1">Belongs to the short-chain dehydrogenases/reductases (SDR) family.</text>
</comment>
<dbReference type="PRINTS" id="PR00080">
    <property type="entry name" value="SDRFAMILY"/>
</dbReference>
<dbReference type="PANTHER" id="PTHR42879:SF6">
    <property type="entry name" value="NADPH-DEPENDENT REDUCTASE BACG"/>
    <property type="match status" value="1"/>
</dbReference>
<sequence length="280" mass="30117">MACRRVGRVRFNKKRRTAMDLGLEGKTALVMAASKGLGKAAAMALSAEGCTVVLGARNAATLKQTAEDIRETTGNAVYYQPTDVGVKEQIEALAALAEEKAGGADILVTNAGGPPVRTFEESTDDEWQQWYNITFMSVVRAVQAVLPAMKRKKSGRIINITSSSVKAPIESLVYSNALRLAVVGLAKTLSRELGPYGITVHNVAPGYHLTEGLERIIVNKMKEGRSRKEVLEMWSRSIPVGRIGRPEDLAYLIAFLAGSRASYLSGTTIQVDGGLYGGVM</sequence>
<name>A0A7V1LXB5_CALAY</name>
<dbReference type="InterPro" id="IPR002347">
    <property type="entry name" value="SDR_fam"/>
</dbReference>
<proteinExistence type="inferred from homology"/>
<evidence type="ECO:0000313" key="2">
    <source>
        <dbReference type="EMBL" id="HED09299.1"/>
    </source>
</evidence>
<dbReference type="PRINTS" id="PR00081">
    <property type="entry name" value="GDHRDH"/>
</dbReference>
<accession>A0A7V1LXB5</accession>
<dbReference type="AlphaFoldDB" id="A0A7V1LXB5"/>
<protein>
    <submittedName>
        <fullName evidence="2">SDR family oxidoreductase</fullName>
    </submittedName>
</protein>
<dbReference type="EMBL" id="DRLD01000033">
    <property type="protein sequence ID" value="HED09299.1"/>
    <property type="molecule type" value="Genomic_DNA"/>
</dbReference>
<gene>
    <name evidence="2" type="ORF">ENJ10_01290</name>
</gene>